<evidence type="ECO:0000313" key="2">
    <source>
        <dbReference type="Proteomes" id="UP000249661"/>
    </source>
</evidence>
<keyword evidence="2" id="KW-1185">Reference proteome</keyword>
<accession>A0ACD1HBF8</accession>
<reference evidence="1" key="1">
    <citation type="submission" date="2018-02" db="EMBL/GenBank/DDBJ databases">
        <title>The genomes of Aspergillus section Nigri reveals drivers in fungal speciation.</title>
        <authorList>
            <consortium name="DOE Joint Genome Institute"/>
            <person name="Vesth T.C."/>
            <person name="Nybo J."/>
            <person name="Theobald S."/>
            <person name="Brandl J."/>
            <person name="Frisvad J.C."/>
            <person name="Nielsen K.F."/>
            <person name="Lyhne E.K."/>
            <person name="Kogle M.E."/>
            <person name="Kuo A."/>
            <person name="Riley R."/>
            <person name="Clum A."/>
            <person name="Nolan M."/>
            <person name="Lipzen A."/>
            <person name="Salamov A."/>
            <person name="Henrissat B."/>
            <person name="Wiebenga A."/>
            <person name="De vries R.P."/>
            <person name="Grigoriev I.V."/>
            <person name="Mortensen U.H."/>
            <person name="Andersen M.R."/>
            <person name="Baker S.E."/>
        </authorList>
    </citation>
    <scope>NUCLEOTIDE SEQUENCE</scope>
    <source>
        <strain evidence="1">CBS 121060</strain>
    </source>
</reference>
<sequence>MLFLIVSVLLVNMSTAGPWLHYRRERDWNHGEKEDFDSETKTVIRYVEQSMEGYQDREKSIMSWECQSVTHTPENTPPDRPLCCYSLEGGRSLC</sequence>
<proteinExistence type="predicted"/>
<protein>
    <submittedName>
        <fullName evidence="1">Uncharacterized protein</fullName>
    </submittedName>
</protein>
<evidence type="ECO:0000313" key="1">
    <source>
        <dbReference type="EMBL" id="RAH71091.1"/>
    </source>
</evidence>
<gene>
    <name evidence="1" type="ORF">BO66DRAFT_58071</name>
</gene>
<name>A0ACD1HBF8_9EURO</name>
<organism evidence="1 2">
    <name type="scientific">Aspergillus aculeatinus CBS 121060</name>
    <dbReference type="NCBI Taxonomy" id="1448322"/>
    <lineage>
        <taxon>Eukaryota</taxon>
        <taxon>Fungi</taxon>
        <taxon>Dikarya</taxon>
        <taxon>Ascomycota</taxon>
        <taxon>Pezizomycotina</taxon>
        <taxon>Eurotiomycetes</taxon>
        <taxon>Eurotiomycetidae</taxon>
        <taxon>Eurotiales</taxon>
        <taxon>Aspergillaceae</taxon>
        <taxon>Aspergillus</taxon>
        <taxon>Aspergillus subgen. Circumdati</taxon>
    </lineage>
</organism>
<dbReference type="EMBL" id="KZ824950">
    <property type="protein sequence ID" value="RAH71091.1"/>
    <property type="molecule type" value="Genomic_DNA"/>
</dbReference>
<dbReference type="Proteomes" id="UP000249661">
    <property type="component" value="Unassembled WGS sequence"/>
</dbReference>